<dbReference type="GO" id="GO:0005886">
    <property type="term" value="C:plasma membrane"/>
    <property type="evidence" value="ECO:0007669"/>
    <property type="project" value="UniProtKB-SubCell"/>
</dbReference>
<evidence type="ECO:0000256" key="1">
    <source>
        <dbReference type="ARBA" id="ARBA00004117"/>
    </source>
</evidence>
<name>A0A6M0JSL3_9GAMM</name>
<dbReference type="Pfam" id="PF01706">
    <property type="entry name" value="FliG_C"/>
    <property type="match status" value="1"/>
</dbReference>
<evidence type="ECO:0000256" key="10">
    <source>
        <dbReference type="ARBA" id="ARBA00025598"/>
    </source>
</evidence>
<evidence type="ECO:0000256" key="6">
    <source>
        <dbReference type="ARBA" id="ARBA00022500"/>
    </source>
</evidence>
<dbReference type="InterPro" id="IPR000090">
    <property type="entry name" value="Flg_Motor_Flig"/>
</dbReference>
<dbReference type="AlphaFoldDB" id="A0A6M0JSL3"/>
<keyword evidence="9 11" id="KW-0975">Bacterial flagellum</keyword>
<dbReference type="RefSeq" id="WP_164450535.1">
    <property type="nucleotide sequence ID" value="NZ_JAAIJQ010000002.1"/>
</dbReference>
<evidence type="ECO:0000259" key="13">
    <source>
        <dbReference type="Pfam" id="PF14841"/>
    </source>
</evidence>
<dbReference type="GO" id="GO:0071973">
    <property type="term" value="P:bacterial-type flagellum-dependent cell motility"/>
    <property type="evidence" value="ECO:0007669"/>
    <property type="project" value="InterPro"/>
</dbReference>
<evidence type="ECO:0000256" key="4">
    <source>
        <dbReference type="ARBA" id="ARBA00021870"/>
    </source>
</evidence>
<evidence type="ECO:0000259" key="14">
    <source>
        <dbReference type="Pfam" id="PF14842"/>
    </source>
</evidence>
<dbReference type="NCBIfam" id="TIGR00207">
    <property type="entry name" value="fliG"/>
    <property type="match status" value="1"/>
</dbReference>
<dbReference type="Gene3D" id="1.10.220.30">
    <property type="match status" value="3"/>
</dbReference>
<dbReference type="InterPro" id="IPR028263">
    <property type="entry name" value="FliG_N"/>
</dbReference>
<feature type="domain" description="Flagellar motor switch protein FliG middle" evidence="13">
    <location>
        <begin position="120"/>
        <end position="193"/>
    </location>
</feature>
<keyword evidence="15" id="KW-0969">Cilium</keyword>
<dbReference type="InterPro" id="IPR011002">
    <property type="entry name" value="FliG_a-hlx"/>
</dbReference>
<evidence type="ECO:0000256" key="11">
    <source>
        <dbReference type="PIRNR" id="PIRNR003161"/>
    </source>
</evidence>
<dbReference type="SUPFAM" id="SSF48029">
    <property type="entry name" value="FliG"/>
    <property type="match status" value="2"/>
</dbReference>
<evidence type="ECO:0000256" key="3">
    <source>
        <dbReference type="ARBA" id="ARBA00010299"/>
    </source>
</evidence>
<sequence length="338" mass="37153">MATETKESKYSGSERAAIFMMSLGEEAAAEILRHMGPKEVQKIGTAMASLEKVSRTDIDQVLREFSDIVQEQTSLGIGADDYVRNVLRSALGDDKAEGLIDRILLGRNSKGLEALKWLDPRAVAEMIRHEHPQIVAIVLSHLDPDQSAETLSHLPERMQSDLILRIATLDGVQPAALQELDEILERQLSGKNTAKSSMIGGVKTAASILNFMDASKETTIMDGVLQVDEDLGTRIQELMFVFGNLVDVDDRGIQTLMREISTESLVLALKGAEEELKDKIFRNMSKRAAEMLREDLETKGPVRVSDVETAQKEILAIARRLADSGEIVLGGKGGEQML</sequence>
<keyword evidence="5 11" id="KW-1003">Cell membrane</keyword>
<dbReference type="GO" id="GO:0009425">
    <property type="term" value="C:bacterial-type flagellum basal body"/>
    <property type="evidence" value="ECO:0007669"/>
    <property type="project" value="UniProtKB-SubCell"/>
</dbReference>
<comment type="function">
    <text evidence="10 11">FliG is one of three proteins (FliG, FliN, FliM) that forms the rotor-mounted switch complex (C ring), located at the base of the basal body. This complex interacts with the CheY and CheZ chemotaxis proteins, in addition to contacting components of the motor that determine the direction of flagellar rotation.</text>
</comment>
<keyword evidence="15" id="KW-0282">Flagellum</keyword>
<protein>
    <recommendedName>
        <fullName evidence="4 11">Flagellar motor switch protein FliG</fullName>
    </recommendedName>
</protein>
<dbReference type="InterPro" id="IPR023087">
    <property type="entry name" value="Flg_Motor_Flig_C"/>
</dbReference>
<dbReference type="InterPro" id="IPR032779">
    <property type="entry name" value="FliG_M"/>
</dbReference>
<comment type="subcellular location">
    <subcellularLocation>
        <location evidence="1 11">Bacterial flagellum basal body</location>
    </subcellularLocation>
    <subcellularLocation>
        <location evidence="2 11">Cell inner membrane</location>
        <topology evidence="2 11">Peripheral membrane protein</topology>
        <orientation evidence="2 11">Cytoplasmic side</orientation>
    </subcellularLocation>
</comment>
<dbReference type="GO" id="GO:0006935">
    <property type="term" value="P:chemotaxis"/>
    <property type="evidence" value="ECO:0007669"/>
    <property type="project" value="UniProtKB-KW"/>
</dbReference>
<keyword evidence="7 11" id="KW-0283">Flagellar rotation</keyword>
<dbReference type="GO" id="GO:0003774">
    <property type="term" value="F:cytoskeletal motor activity"/>
    <property type="evidence" value="ECO:0007669"/>
    <property type="project" value="InterPro"/>
</dbReference>
<evidence type="ECO:0000256" key="8">
    <source>
        <dbReference type="ARBA" id="ARBA00023136"/>
    </source>
</evidence>
<evidence type="ECO:0000259" key="12">
    <source>
        <dbReference type="Pfam" id="PF01706"/>
    </source>
</evidence>
<keyword evidence="11" id="KW-0997">Cell inner membrane</keyword>
<dbReference type="PRINTS" id="PR00954">
    <property type="entry name" value="FLGMOTORFLIG"/>
</dbReference>
<evidence type="ECO:0000256" key="2">
    <source>
        <dbReference type="ARBA" id="ARBA00004515"/>
    </source>
</evidence>
<reference evidence="15 16" key="1">
    <citation type="submission" date="2020-02" db="EMBL/GenBank/DDBJ databases">
        <title>Genome sequences of Thiorhodococcus mannitoliphagus and Thiorhodococcus minor, purple sulfur photosynthetic bacteria in the gammaproteobacterial family, Chromatiaceae.</title>
        <authorList>
            <person name="Aviles F.A."/>
            <person name="Meyer T.E."/>
            <person name="Kyndt J.A."/>
        </authorList>
    </citation>
    <scope>NUCLEOTIDE SEQUENCE [LARGE SCALE GENOMIC DNA]</scope>
    <source>
        <strain evidence="15 16">DSM 11518</strain>
    </source>
</reference>
<evidence type="ECO:0000313" key="15">
    <source>
        <dbReference type="EMBL" id="NEV60492.1"/>
    </source>
</evidence>
<keyword evidence="8 11" id="KW-0472">Membrane</keyword>
<dbReference type="EMBL" id="JAAIJQ010000002">
    <property type="protein sequence ID" value="NEV60492.1"/>
    <property type="molecule type" value="Genomic_DNA"/>
</dbReference>
<dbReference type="Proteomes" id="UP000483379">
    <property type="component" value="Unassembled WGS sequence"/>
</dbReference>
<dbReference type="FunFam" id="1.10.220.30:FF:000001">
    <property type="entry name" value="Flagellar motor switch protein FliG"/>
    <property type="match status" value="1"/>
</dbReference>
<feature type="domain" description="Flagellar motor switch protein FliG C-terminal" evidence="12">
    <location>
        <begin position="226"/>
        <end position="329"/>
    </location>
</feature>
<gene>
    <name evidence="15" type="primary">fliG</name>
    <name evidence="15" type="ORF">G3446_01065</name>
</gene>
<feature type="domain" description="Flagellar motor switch protein FliG N-terminal" evidence="14">
    <location>
        <begin position="10"/>
        <end position="111"/>
    </location>
</feature>
<comment type="caution">
    <text evidence="15">The sequence shown here is derived from an EMBL/GenBank/DDBJ whole genome shotgun (WGS) entry which is preliminary data.</text>
</comment>
<evidence type="ECO:0000256" key="5">
    <source>
        <dbReference type="ARBA" id="ARBA00022475"/>
    </source>
</evidence>
<dbReference type="Pfam" id="PF14841">
    <property type="entry name" value="FliG_M"/>
    <property type="match status" value="1"/>
</dbReference>
<dbReference type="PIRSF" id="PIRSF003161">
    <property type="entry name" value="FliG"/>
    <property type="match status" value="1"/>
</dbReference>
<dbReference type="PANTHER" id="PTHR30534">
    <property type="entry name" value="FLAGELLAR MOTOR SWITCH PROTEIN FLIG"/>
    <property type="match status" value="1"/>
</dbReference>
<organism evidence="15 16">
    <name type="scientific">Thiorhodococcus minor</name>
    <dbReference type="NCBI Taxonomy" id="57489"/>
    <lineage>
        <taxon>Bacteria</taxon>
        <taxon>Pseudomonadati</taxon>
        <taxon>Pseudomonadota</taxon>
        <taxon>Gammaproteobacteria</taxon>
        <taxon>Chromatiales</taxon>
        <taxon>Chromatiaceae</taxon>
        <taxon>Thiorhodococcus</taxon>
    </lineage>
</organism>
<dbReference type="PANTHER" id="PTHR30534:SF0">
    <property type="entry name" value="FLAGELLAR MOTOR SWITCH PROTEIN FLIG"/>
    <property type="match status" value="1"/>
</dbReference>
<keyword evidence="16" id="KW-1185">Reference proteome</keyword>
<keyword evidence="6 11" id="KW-0145">Chemotaxis</keyword>
<evidence type="ECO:0000256" key="9">
    <source>
        <dbReference type="ARBA" id="ARBA00023143"/>
    </source>
</evidence>
<proteinExistence type="inferred from homology"/>
<keyword evidence="15" id="KW-0966">Cell projection</keyword>
<evidence type="ECO:0000256" key="7">
    <source>
        <dbReference type="ARBA" id="ARBA00022779"/>
    </source>
</evidence>
<accession>A0A6M0JSL3</accession>
<evidence type="ECO:0000313" key="16">
    <source>
        <dbReference type="Proteomes" id="UP000483379"/>
    </source>
</evidence>
<dbReference type="Pfam" id="PF14842">
    <property type="entry name" value="FliG_N"/>
    <property type="match status" value="1"/>
</dbReference>
<comment type="similarity">
    <text evidence="3 11">Belongs to the FliG family.</text>
</comment>